<accession>A0A1Q9LK79</accession>
<dbReference type="Gene3D" id="3.40.50.1820">
    <property type="entry name" value="alpha/beta hydrolase"/>
    <property type="match status" value="1"/>
</dbReference>
<protein>
    <recommendedName>
        <fullName evidence="3">Alpha/beta hydrolase</fullName>
    </recommendedName>
</protein>
<dbReference type="SUPFAM" id="SSF53474">
    <property type="entry name" value="alpha/beta-Hydrolases"/>
    <property type="match status" value="1"/>
</dbReference>
<keyword evidence="2" id="KW-1185">Reference proteome</keyword>
<reference evidence="1 2" key="1">
    <citation type="submission" date="2016-10" db="EMBL/GenBank/DDBJ databases">
        <title>The Draft Genome Sequence of Actinokineospora bangkokensis 44EHWT reveals the biosynthetic pathway of antifungal compounds Thailandins with unusual extender unit butylmalonyl-CoA.</title>
        <authorList>
            <person name="Greule A."/>
            <person name="Intra B."/>
            <person name="Flemming S."/>
            <person name="Rommel M.G."/>
            <person name="Panbangred W."/>
            <person name="Bechthold A."/>
        </authorList>
    </citation>
    <scope>NUCLEOTIDE SEQUENCE [LARGE SCALE GENOMIC DNA]</scope>
    <source>
        <strain evidence="1 2">44EHW</strain>
    </source>
</reference>
<dbReference type="InterPro" id="IPR029058">
    <property type="entry name" value="AB_hydrolase_fold"/>
</dbReference>
<evidence type="ECO:0008006" key="3">
    <source>
        <dbReference type="Google" id="ProtNLM"/>
    </source>
</evidence>
<sequence length="200" mass="20323">MTTTRTVPIPGTDLSSDVHLPDDAHGVVVLVQDGGWRHRGTEVATITGALHERGLGTVVADLHPHADHAARFEVTHVVDGLLATLDWIADEAGGRPVGVLAEGIGAAAALTAAAQRPAAVAAVVCVAGHTELAREPLELVAVPVLLLVGDDRPEVAELNRRVAGGIAGRVEVRELGGDGRGADEVAAAAAGWFGEALPAG</sequence>
<name>A0A1Q9LK79_9PSEU</name>
<evidence type="ECO:0000313" key="2">
    <source>
        <dbReference type="Proteomes" id="UP000186040"/>
    </source>
</evidence>
<dbReference type="EMBL" id="MKQR01000016">
    <property type="protein sequence ID" value="OLR92438.1"/>
    <property type="molecule type" value="Genomic_DNA"/>
</dbReference>
<evidence type="ECO:0000313" key="1">
    <source>
        <dbReference type="EMBL" id="OLR92438.1"/>
    </source>
</evidence>
<dbReference type="STRING" id="1193682.BJP25_20365"/>
<gene>
    <name evidence="1" type="ORF">BJP25_20365</name>
</gene>
<dbReference type="RefSeq" id="WP_075975581.1">
    <property type="nucleotide sequence ID" value="NZ_MKQR01000016.1"/>
</dbReference>
<dbReference type="OrthoDB" id="9810066at2"/>
<proteinExistence type="predicted"/>
<comment type="caution">
    <text evidence="1">The sequence shown here is derived from an EMBL/GenBank/DDBJ whole genome shotgun (WGS) entry which is preliminary data.</text>
</comment>
<dbReference type="Proteomes" id="UP000186040">
    <property type="component" value="Unassembled WGS sequence"/>
</dbReference>
<organism evidence="1 2">
    <name type="scientific">Actinokineospora bangkokensis</name>
    <dbReference type="NCBI Taxonomy" id="1193682"/>
    <lineage>
        <taxon>Bacteria</taxon>
        <taxon>Bacillati</taxon>
        <taxon>Actinomycetota</taxon>
        <taxon>Actinomycetes</taxon>
        <taxon>Pseudonocardiales</taxon>
        <taxon>Pseudonocardiaceae</taxon>
        <taxon>Actinokineospora</taxon>
    </lineage>
</organism>
<dbReference type="AlphaFoldDB" id="A0A1Q9LK79"/>